<sequence length="202" mass="23512">MKKRNWAFVVYPESAPSDWIEQLQLSGAQFAISPLHDKDLNATGEPKKAHWHVIVVYGSPTTESNVKSLTERLNAPKPIPLEQVRGYYRYLTHKDNPEKVQYDEKDIQTLNGFDIRDFVEMTKSEVNAKIRIIQKMIRELDFLEYADLLDYLQDEDELADEYDVAINHTILLNTYIKSRRYKRERCQGSAKPTCKALDESEA</sequence>
<reference evidence="3" key="2">
    <citation type="submission" date="2015-07" db="EMBL/GenBank/DDBJ databases">
        <title>Plasmids, circular viruses and viroids from rat gut.</title>
        <authorList>
            <person name="Jorgensen T.J."/>
            <person name="Hansen M.A."/>
            <person name="Xu Z."/>
            <person name="Tabak M.A."/>
            <person name="Sorensen S.J."/>
            <person name="Hansen L.H."/>
        </authorList>
    </citation>
    <scope>NUCLEOTIDE SEQUENCE</scope>
    <source>
        <plasmid evidence="3">pRGRH0335</plasmid>
    </source>
</reference>
<geneLocation type="plasmid" evidence="3">
    <name>pRGRH0335</name>
</geneLocation>
<evidence type="ECO:0008006" key="4">
    <source>
        <dbReference type="Google" id="ProtNLM"/>
    </source>
</evidence>
<feature type="domain" description="Plasmid replication protein origin binding" evidence="1">
    <location>
        <begin position="2"/>
        <end position="115"/>
    </location>
</feature>
<name>A0A0H5PZY4_9ZZZZ</name>
<reference evidence="3" key="1">
    <citation type="submission" date="2015-06" db="EMBL/GenBank/DDBJ databases">
        <authorList>
            <person name="Joergensen T."/>
        </authorList>
    </citation>
    <scope>NUCLEOTIDE SEQUENCE</scope>
    <source>
        <plasmid evidence="3">pRGRH0335</plasmid>
    </source>
</reference>
<dbReference type="InterPro" id="IPR053923">
    <property type="entry name" value="RepB_C"/>
</dbReference>
<dbReference type="Pfam" id="PF01719">
    <property type="entry name" value="Rep_OBD"/>
    <property type="match status" value="1"/>
</dbReference>
<dbReference type="InterPro" id="IPR002631">
    <property type="entry name" value="Plasmid_rep_OBD"/>
</dbReference>
<proteinExistence type="predicted"/>
<dbReference type="GO" id="GO:0003677">
    <property type="term" value="F:DNA binding"/>
    <property type="evidence" value="ECO:0007669"/>
    <property type="project" value="InterPro"/>
</dbReference>
<accession>A0A0H5PZY4</accession>
<dbReference type="GO" id="GO:0006260">
    <property type="term" value="P:DNA replication"/>
    <property type="evidence" value="ECO:0007669"/>
    <property type="project" value="InterPro"/>
</dbReference>
<dbReference type="GO" id="GO:0003916">
    <property type="term" value="F:DNA topoisomerase activity"/>
    <property type="evidence" value="ECO:0007669"/>
    <property type="project" value="InterPro"/>
</dbReference>
<dbReference type="Pfam" id="PF21861">
    <property type="entry name" value="RepB_C"/>
    <property type="match status" value="1"/>
</dbReference>
<protein>
    <recommendedName>
        <fullName evidence="4">Plasmid replication protein</fullName>
    </recommendedName>
</protein>
<dbReference type="Gene3D" id="3.40.1310.30">
    <property type="match status" value="1"/>
</dbReference>
<dbReference type="AlphaFoldDB" id="A0A0H5PZY4"/>
<evidence type="ECO:0000259" key="1">
    <source>
        <dbReference type="Pfam" id="PF01719"/>
    </source>
</evidence>
<keyword evidence="3" id="KW-0614">Plasmid</keyword>
<evidence type="ECO:0000313" key="3">
    <source>
        <dbReference type="EMBL" id="CRY94730.1"/>
    </source>
</evidence>
<organism evidence="3">
    <name type="scientific">uncultured prokaryote</name>
    <dbReference type="NCBI Taxonomy" id="198431"/>
    <lineage>
        <taxon>unclassified sequences</taxon>
        <taxon>environmental samples</taxon>
    </lineage>
</organism>
<evidence type="ECO:0000259" key="2">
    <source>
        <dbReference type="Pfam" id="PF21861"/>
    </source>
</evidence>
<feature type="domain" description="Replication protein RepB C-terminal" evidence="2">
    <location>
        <begin position="130"/>
        <end position="181"/>
    </location>
</feature>
<dbReference type="EMBL" id="LN853003">
    <property type="protein sequence ID" value="CRY94730.1"/>
    <property type="molecule type" value="Genomic_DNA"/>
</dbReference>